<dbReference type="InterPro" id="IPR020806">
    <property type="entry name" value="PKS_PP-bd"/>
</dbReference>
<dbReference type="SUPFAM" id="SSF52777">
    <property type="entry name" value="CoA-dependent acyltransferases"/>
    <property type="match status" value="4"/>
</dbReference>
<organism evidence="5 6">
    <name type="scientific">Streptomyces cirratus</name>
    <dbReference type="NCBI Taxonomy" id="68187"/>
    <lineage>
        <taxon>Bacteria</taxon>
        <taxon>Bacillati</taxon>
        <taxon>Actinomycetota</taxon>
        <taxon>Actinomycetes</taxon>
        <taxon>Kitasatosporales</taxon>
        <taxon>Streptomycetaceae</taxon>
        <taxon>Streptomyces</taxon>
    </lineage>
</organism>
<accession>A0ABQ3ES14</accession>
<dbReference type="InterPro" id="IPR009081">
    <property type="entry name" value="PP-bd_ACP"/>
</dbReference>
<dbReference type="PANTHER" id="PTHR45527">
    <property type="entry name" value="NONRIBOSOMAL PEPTIDE SYNTHETASE"/>
    <property type="match status" value="1"/>
</dbReference>
<dbReference type="SUPFAM" id="SSF47336">
    <property type="entry name" value="ACP-like"/>
    <property type="match status" value="2"/>
</dbReference>
<sequence>MQQHDFPTGTLAGVGNLVDGFANSVRAFPTRDAVRCGGQTLTYRELDDRVSALAAALLRATGEPGRPVGVLLERSVDMIAAALAALRTGSSYVPLDPATPKARLELILDDADPSVVITTRELAGSLSSGLQVVCVDDELPVPAQELPQPEIVGDTRAYIIFTSGTTGRPKGVQVSHRNVLRLFSGTEDLFGFGCEDVWSLFHSFAFDFSVWEMWGALLYGGCVVVVEQEVAKDPRTFWELLQRERVTMLSQTPTAFNQLTVEDAAHAARLPLRWVVFGGEALHFANLRRWVAKYGDDDPQLINMYGITETTVHASFRRVLEQDLSQAASLIGHPLPDLGFVLVDDEMREVPAGEVGEIVVTGPGVTLGYLGRPDLTRERFVELPGHRGPGYRSGDLARITDTGEYEYQGRADDQVKIRGFRIELGEIQSVLGAVTGITQAAVVVTTPEAPSNPIVKERSVSARITDVRDLIRGGSRGNHRSAESGPRIVAYVVRGAGFDEAELFSRLRERLPHYMIPAFVVPVDSIPMNHNGKVDRKELPAASAANCLREPAAGAPGAPAGGSEDARAIVEIFEDVIGITGVTEDDSFFSVGGDSIMALQLRAQALKKGITLELRDIYALQTPLALAEVAVREQAPETASPSVAPFSLLGDEDRRRIPAGDVVDAYPVGTLQAGLLFHSAYEADVNMYCDIFMFRLKAAYDHQAMERAVARAVDRHEILRTTFDFNGYSEPLQLVHAHAATQVTARDLRHLSPTEQEAELDSWQLAERGIGYDWTNPPLMRFTVHELADDEFMFSMSFHDALLDGWSESSLITEILADYWALRGGAEKEPAARPVRRYADYIALEQEALADPAIEDFWRQELEDTTPTMLPRLVEGPEDRHQGTMGFLSVDIDPELSQTLDDIAREHNVSLKHVLLAVHARVLSCLTGSREVVLGVESNGRSEEEGGADVMGVHLNVVPYKLNSRQGAWSDVIAAAFAKEQQLLPVRRFPYARLQRLIDVRELTDISFNYTHFHSYEELASATALEVLDAKAYIQTHFTLRTEFNKDPFTKLLSLDLEANMQRMTEEQLRLVGEVYRNALTDLAADPRSVPSQRRLLGEERWHQLLDGYGEPAEALSADGFFTVFEETAAAHAHRVAAVCGTGTITYQRLAERAGSAAAELHELGVGPGTVVGVVAERNIDYLVATLAVMRTGAVYLPLPAGPVQRVAAMLRTSGADLVLCDGRTRAAAEEATGGSVRVVELGPLLTSAEGRAPYAGRLPGGRDDAYIIFTSGSTGEPKGALLRHDGMLNHIQAKLDALEIRPGDRVSQDAAATFDISVWQMLAPLASGATAVIYPDAVSQDPSRLLRAVAEDGITVLEVSPTVLSVFAAELAHYGNEAFGPFALRWVVSSGETLTPKCANAFRRQLPDVRLLNMWGATEVSDDCTHYEVAGPCDERAASVQVGRPIRNAKVYVLDDTREPVPVGTPGELYVGGLCVGAGYFNNPERTAAAFVPDPFEGSPDVLAYRTGDRGRQLPDGGFEFLGRIDTQLKIRGHRIELGEVERALATVETLQESAVTVRADGEHGKQLVGFYVPKAVQNSAAATGDTLQRLEVSPVELRDRLGSVLPRYAVPDYLIALDELPRTPHGKVDTKALAAWDLTDLDTPAADDSLPPTPAEAAVIEVWAGVLRTARPPAPLSNFFALGGHSLHAAQVMARLRDRFEVDLPLRLLFENPTPRALAQQVEELVGTRAAGTASTSRITPLEPRPREFPLARNQASLWFLNQVDPLDRSYENTTLLHLQGELDVEALRSAVDTLAARHEILSMRFGNRDGVPHQTPQPGAAVRLDVVDASHENPADAAAMKAYVRRQADGLRFDLAHGPLVVARLYRFAPTQHVLQWSSHHVVSDGWSTDVAIREITEAYLAHREGRAPRLPELPVQYGDYALWQQDQPSGADSAQAAFWRTYLDGYQGELALVTDQERTEDRSRTSGHRVKDWQPLMARRVAELARAHNVTPFMVFHAATAAVLSRFAQQSDLVIGSAVAGRDLPETADLIGYFADTVPFRYRVEPAATGAQLLDSVASSALSALEHQQMPFQEIVRQAGGTRRTPGVSPLVQVLVTVDNFPLDLDALPGITARLEQVPPATALFDLLFRFIEDSSGLHLTVQYDATLFTPVTVERLVDAVDRALEALLTQPDTELGDVLLIGAEDLAALQCAWQELSREEVDFAHQAARAVESPQWPDFLARVEAEGLLSALLLAL</sequence>
<dbReference type="NCBIfam" id="NF003417">
    <property type="entry name" value="PRK04813.1"/>
    <property type="match status" value="3"/>
</dbReference>
<dbReference type="Gene3D" id="1.10.1200.10">
    <property type="entry name" value="ACP-like"/>
    <property type="match status" value="2"/>
</dbReference>
<dbReference type="Gene3D" id="3.40.50.12780">
    <property type="entry name" value="N-terminal domain of ligase-like"/>
    <property type="match status" value="2"/>
</dbReference>
<dbReference type="SMART" id="SM00823">
    <property type="entry name" value="PKS_PP"/>
    <property type="match status" value="2"/>
</dbReference>
<keyword evidence="2" id="KW-0596">Phosphopantetheine</keyword>
<evidence type="ECO:0000256" key="1">
    <source>
        <dbReference type="ARBA" id="ARBA00001957"/>
    </source>
</evidence>
<dbReference type="PROSITE" id="PS00455">
    <property type="entry name" value="AMP_BINDING"/>
    <property type="match status" value="2"/>
</dbReference>
<dbReference type="Pfam" id="PF13193">
    <property type="entry name" value="AMP-binding_C"/>
    <property type="match status" value="2"/>
</dbReference>
<dbReference type="Proteomes" id="UP000642673">
    <property type="component" value="Unassembled WGS sequence"/>
</dbReference>
<dbReference type="PROSITE" id="PS00012">
    <property type="entry name" value="PHOSPHOPANTETHEINE"/>
    <property type="match status" value="1"/>
</dbReference>
<reference evidence="6" key="1">
    <citation type="journal article" date="2019" name="Int. J. Syst. Evol. Microbiol.">
        <title>The Global Catalogue of Microorganisms (GCM) 10K type strain sequencing project: providing services to taxonomists for standard genome sequencing and annotation.</title>
        <authorList>
            <consortium name="The Broad Institute Genomics Platform"/>
            <consortium name="The Broad Institute Genome Sequencing Center for Infectious Disease"/>
            <person name="Wu L."/>
            <person name="Ma J."/>
        </authorList>
    </citation>
    <scope>NUCLEOTIDE SEQUENCE [LARGE SCALE GENOMIC DNA]</scope>
    <source>
        <strain evidence="6">JCM 4738</strain>
    </source>
</reference>
<dbReference type="Gene3D" id="3.30.559.10">
    <property type="entry name" value="Chloramphenicol acetyltransferase-like domain"/>
    <property type="match status" value="2"/>
</dbReference>
<dbReference type="CDD" id="cd17643">
    <property type="entry name" value="A_NRPS_Cytc1-like"/>
    <property type="match status" value="1"/>
</dbReference>
<dbReference type="CDD" id="cd19531">
    <property type="entry name" value="LCL_NRPS-like"/>
    <property type="match status" value="1"/>
</dbReference>
<evidence type="ECO:0000313" key="5">
    <source>
        <dbReference type="EMBL" id="GHB55130.1"/>
    </source>
</evidence>
<evidence type="ECO:0000313" key="6">
    <source>
        <dbReference type="Proteomes" id="UP000642673"/>
    </source>
</evidence>
<dbReference type="PANTHER" id="PTHR45527:SF1">
    <property type="entry name" value="FATTY ACID SYNTHASE"/>
    <property type="match status" value="1"/>
</dbReference>
<dbReference type="Pfam" id="PF00501">
    <property type="entry name" value="AMP-binding"/>
    <property type="match status" value="2"/>
</dbReference>
<keyword evidence="3" id="KW-0597">Phosphoprotein</keyword>
<dbReference type="Gene3D" id="3.30.559.30">
    <property type="entry name" value="Nonribosomal peptide synthetase, condensation domain"/>
    <property type="match status" value="2"/>
</dbReference>
<evidence type="ECO:0000259" key="4">
    <source>
        <dbReference type="PROSITE" id="PS50075"/>
    </source>
</evidence>
<gene>
    <name evidence="5" type="ORF">GCM10010347_26300</name>
</gene>
<dbReference type="InterPro" id="IPR020845">
    <property type="entry name" value="AMP-binding_CS"/>
</dbReference>
<dbReference type="CDD" id="cd05930">
    <property type="entry name" value="A_NRPS"/>
    <property type="match status" value="1"/>
</dbReference>
<comment type="cofactor">
    <cofactor evidence="1">
        <name>pantetheine 4'-phosphate</name>
        <dbReference type="ChEBI" id="CHEBI:47942"/>
    </cofactor>
</comment>
<feature type="domain" description="Carrier" evidence="4">
    <location>
        <begin position="560"/>
        <end position="634"/>
    </location>
</feature>
<dbReference type="InterPro" id="IPR045851">
    <property type="entry name" value="AMP-bd_C_sf"/>
</dbReference>
<dbReference type="Gene3D" id="3.30.300.30">
    <property type="match status" value="2"/>
</dbReference>
<proteinExistence type="predicted"/>
<evidence type="ECO:0000256" key="2">
    <source>
        <dbReference type="ARBA" id="ARBA00022450"/>
    </source>
</evidence>
<comment type="caution">
    <text evidence="5">The sequence shown here is derived from an EMBL/GenBank/DDBJ whole genome shotgun (WGS) entry which is preliminary data.</text>
</comment>
<protein>
    <recommendedName>
        <fullName evidence="4">Carrier domain-containing protein</fullName>
    </recommendedName>
</protein>
<name>A0ABQ3ES14_9ACTN</name>
<dbReference type="InterPro" id="IPR000873">
    <property type="entry name" value="AMP-dep_synth/lig_dom"/>
</dbReference>
<dbReference type="EMBL" id="BMVP01000004">
    <property type="protein sequence ID" value="GHB55130.1"/>
    <property type="molecule type" value="Genomic_DNA"/>
</dbReference>
<dbReference type="PROSITE" id="PS50075">
    <property type="entry name" value="CARRIER"/>
    <property type="match status" value="2"/>
</dbReference>
<dbReference type="InterPro" id="IPR023213">
    <property type="entry name" value="CAT-like_dom_sf"/>
</dbReference>
<dbReference type="InterPro" id="IPR042099">
    <property type="entry name" value="ANL_N_sf"/>
</dbReference>
<dbReference type="Pfam" id="PF00668">
    <property type="entry name" value="Condensation"/>
    <property type="match status" value="2"/>
</dbReference>
<keyword evidence="6" id="KW-1185">Reference proteome</keyword>
<dbReference type="InterPro" id="IPR006162">
    <property type="entry name" value="Ppantetheine_attach_site"/>
</dbReference>
<dbReference type="InterPro" id="IPR010071">
    <property type="entry name" value="AA_adenyl_dom"/>
</dbReference>
<dbReference type="InterPro" id="IPR036736">
    <property type="entry name" value="ACP-like_sf"/>
</dbReference>
<dbReference type="InterPro" id="IPR001242">
    <property type="entry name" value="Condensation_dom"/>
</dbReference>
<dbReference type="InterPro" id="IPR025110">
    <property type="entry name" value="AMP-bd_C"/>
</dbReference>
<dbReference type="NCBIfam" id="TIGR01733">
    <property type="entry name" value="AA-adenyl-dom"/>
    <property type="match status" value="2"/>
</dbReference>
<evidence type="ECO:0000256" key="3">
    <source>
        <dbReference type="ARBA" id="ARBA00022553"/>
    </source>
</evidence>
<feature type="domain" description="Carrier" evidence="4">
    <location>
        <begin position="1652"/>
        <end position="1728"/>
    </location>
</feature>
<dbReference type="Pfam" id="PF00550">
    <property type="entry name" value="PP-binding"/>
    <property type="match status" value="2"/>
</dbReference>
<dbReference type="SUPFAM" id="SSF56801">
    <property type="entry name" value="Acetyl-CoA synthetase-like"/>
    <property type="match status" value="2"/>
</dbReference>